<feature type="compositionally biased region" description="Basic and acidic residues" evidence="1">
    <location>
        <begin position="78"/>
        <end position="93"/>
    </location>
</feature>
<dbReference type="Proteomes" id="UP000824219">
    <property type="component" value="Linkage Group LG10"/>
</dbReference>
<accession>A0A9D3SKN3</accession>
<dbReference type="EMBL" id="JAHKSW010000010">
    <property type="protein sequence ID" value="KAG7327125.1"/>
    <property type="molecule type" value="Genomic_DNA"/>
</dbReference>
<sequence length="93" mass="10195">MALLTGDDADWLFVTRKKLQSRSCLKHTFTPELLLRYIAFPSVSDRLRVSAAAFNGASPRRISTPSSSSSSPPSPSFSRDHAGVTRDSEARLN</sequence>
<comment type="caution">
    <text evidence="2">The sequence shown here is derived from an EMBL/GenBank/DDBJ whole genome shotgun (WGS) entry which is preliminary data.</text>
</comment>
<evidence type="ECO:0000313" key="2">
    <source>
        <dbReference type="EMBL" id="KAG7327125.1"/>
    </source>
</evidence>
<proteinExistence type="predicted"/>
<evidence type="ECO:0000256" key="1">
    <source>
        <dbReference type="SAM" id="MobiDB-lite"/>
    </source>
</evidence>
<feature type="compositionally biased region" description="Low complexity" evidence="1">
    <location>
        <begin position="58"/>
        <end position="71"/>
    </location>
</feature>
<keyword evidence="3" id="KW-1185">Reference proteome</keyword>
<organism evidence="2 3">
    <name type="scientific">Hemibagrus wyckioides</name>
    <dbReference type="NCBI Taxonomy" id="337641"/>
    <lineage>
        <taxon>Eukaryota</taxon>
        <taxon>Metazoa</taxon>
        <taxon>Chordata</taxon>
        <taxon>Craniata</taxon>
        <taxon>Vertebrata</taxon>
        <taxon>Euteleostomi</taxon>
        <taxon>Actinopterygii</taxon>
        <taxon>Neopterygii</taxon>
        <taxon>Teleostei</taxon>
        <taxon>Ostariophysi</taxon>
        <taxon>Siluriformes</taxon>
        <taxon>Bagridae</taxon>
        <taxon>Hemibagrus</taxon>
    </lineage>
</organism>
<feature type="region of interest" description="Disordered" evidence="1">
    <location>
        <begin position="58"/>
        <end position="93"/>
    </location>
</feature>
<reference evidence="2 3" key="1">
    <citation type="submission" date="2021-06" db="EMBL/GenBank/DDBJ databases">
        <title>Chromosome-level genome assembly of the red-tail catfish (Hemibagrus wyckioides).</title>
        <authorList>
            <person name="Shao F."/>
        </authorList>
    </citation>
    <scope>NUCLEOTIDE SEQUENCE [LARGE SCALE GENOMIC DNA]</scope>
    <source>
        <strain evidence="2">EC202008001</strain>
        <tissue evidence="2">Blood</tissue>
    </source>
</reference>
<protein>
    <submittedName>
        <fullName evidence="2">Uncharacterized protein</fullName>
    </submittedName>
</protein>
<evidence type="ECO:0000313" key="3">
    <source>
        <dbReference type="Proteomes" id="UP000824219"/>
    </source>
</evidence>
<gene>
    <name evidence="2" type="ORF">KOW79_008731</name>
</gene>
<dbReference type="AlphaFoldDB" id="A0A9D3SKN3"/>
<name>A0A9D3SKN3_9TELE</name>